<dbReference type="OrthoDB" id="21615at2759"/>
<dbReference type="InterPro" id="IPR023296">
    <property type="entry name" value="Glyco_hydro_beta-prop_sf"/>
</dbReference>
<evidence type="ECO:0000256" key="1">
    <source>
        <dbReference type="ARBA" id="ARBA00022676"/>
    </source>
</evidence>
<dbReference type="GO" id="GO:0016757">
    <property type="term" value="F:glycosyltransferase activity"/>
    <property type="evidence" value="ECO:0007669"/>
    <property type="project" value="UniProtKB-KW"/>
</dbReference>
<dbReference type="SUPFAM" id="SSF75005">
    <property type="entry name" value="Arabinanase/levansucrase/invertase"/>
    <property type="match status" value="1"/>
</dbReference>
<sequence length="383" mass="42481">MRSISILFSLLPLGSIAQAPLSVSSSDTVPRITPQSPDNDPNYKAPYFPLLGFKEYAGNPIMSPNPNNNWESAYLYNPSAIVVDDTVWLLYRAQNSSKTSSIGLAWSKDGYNFTRLNQPVIQATEPYEQIGGCEDPRVIRVNGTFYLTYTAFDSKTARLCLATSTNLVNWKKYGPILPNITDIIFGASIPTLPYTTRVGWSKSGAILNERQPDGTYHMHFGDSFLYLANSTDLIHWNYETRPTPYAPKINIWEQALMESAAPPVKTRDGKWLKFYNGVGTGIGGYVFGQYSTGQMLIDPVNLPQGPPIARLETPVLTPTSVHEITGQVDNVVFSEGLVQYRGKWFLYFGEGDAFLGVATTDVQPAQIEIRSKFPDPENNPLPA</sequence>
<dbReference type="EMBL" id="KN832870">
    <property type="protein sequence ID" value="KIN07256.1"/>
    <property type="molecule type" value="Genomic_DNA"/>
</dbReference>
<dbReference type="CDD" id="cd18610">
    <property type="entry name" value="GH130_BT3780-like"/>
    <property type="match status" value="1"/>
</dbReference>
<dbReference type="PIRSF" id="PIRSF016202">
    <property type="entry name" value="PH1107"/>
    <property type="match status" value="1"/>
</dbReference>
<reference evidence="5" key="2">
    <citation type="submission" date="2015-01" db="EMBL/GenBank/DDBJ databases">
        <title>Evolutionary Origins and Diversification of the Mycorrhizal Mutualists.</title>
        <authorList>
            <consortium name="DOE Joint Genome Institute"/>
            <consortium name="Mycorrhizal Genomics Consortium"/>
            <person name="Kohler A."/>
            <person name="Kuo A."/>
            <person name="Nagy L.G."/>
            <person name="Floudas D."/>
            <person name="Copeland A."/>
            <person name="Barry K.W."/>
            <person name="Cichocki N."/>
            <person name="Veneault-Fourrey C."/>
            <person name="LaButti K."/>
            <person name="Lindquist E.A."/>
            <person name="Lipzen A."/>
            <person name="Lundell T."/>
            <person name="Morin E."/>
            <person name="Murat C."/>
            <person name="Riley R."/>
            <person name="Ohm R."/>
            <person name="Sun H."/>
            <person name="Tunlid A."/>
            <person name="Henrissat B."/>
            <person name="Grigoriev I.V."/>
            <person name="Hibbett D.S."/>
            <person name="Martin F."/>
        </authorList>
    </citation>
    <scope>NUCLEOTIDE SEQUENCE [LARGE SCALE GENOMIC DNA]</scope>
    <source>
        <strain evidence="5">Zn</strain>
    </source>
</reference>
<evidence type="ECO:0000313" key="5">
    <source>
        <dbReference type="Proteomes" id="UP000054321"/>
    </source>
</evidence>
<name>A0A0C3HGC9_OIDMZ</name>
<dbReference type="PANTHER" id="PTHR34106">
    <property type="entry name" value="GLYCOSIDASE"/>
    <property type="match status" value="1"/>
</dbReference>
<dbReference type="PANTHER" id="PTHR34106:SF5">
    <property type="entry name" value="GLYCOSIDASE"/>
    <property type="match status" value="1"/>
</dbReference>
<evidence type="ECO:0000313" key="4">
    <source>
        <dbReference type="EMBL" id="KIN07256.1"/>
    </source>
</evidence>
<keyword evidence="2" id="KW-0808">Transferase</keyword>
<organism evidence="4 5">
    <name type="scientific">Oidiodendron maius (strain Zn)</name>
    <dbReference type="NCBI Taxonomy" id="913774"/>
    <lineage>
        <taxon>Eukaryota</taxon>
        <taxon>Fungi</taxon>
        <taxon>Dikarya</taxon>
        <taxon>Ascomycota</taxon>
        <taxon>Pezizomycotina</taxon>
        <taxon>Leotiomycetes</taxon>
        <taxon>Leotiomycetes incertae sedis</taxon>
        <taxon>Myxotrichaceae</taxon>
        <taxon>Oidiodendron</taxon>
    </lineage>
</organism>
<keyword evidence="3" id="KW-0732">Signal</keyword>
<feature type="signal peptide" evidence="3">
    <location>
        <begin position="1"/>
        <end position="17"/>
    </location>
</feature>
<dbReference type="STRING" id="913774.A0A0C3HGC9"/>
<dbReference type="Gene3D" id="2.115.10.20">
    <property type="entry name" value="Glycosyl hydrolase domain, family 43"/>
    <property type="match status" value="1"/>
</dbReference>
<dbReference type="AlphaFoldDB" id="A0A0C3HGC9"/>
<feature type="chain" id="PRO_5002165082" description="Glycoside hydrolase family 130 protein" evidence="3">
    <location>
        <begin position="18"/>
        <end position="383"/>
    </location>
</feature>
<dbReference type="HOGENOM" id="CLU_046648_3_0_1"/>
<protein>
    <recommendedName>
        <fullName evidence="6">Glycoside hydrolase family 130 protein</fullName>
    </recommendedName>
</protein>
<dbReference type="InterPro" id="IPR007184">
    <property type="entry name" value="Mannoside_phosphorylase"/>
</dbReference>
<evidence type="ECO:0000256" key="2">
    <source>
        <dbReference type="ARBA" id="ARBA00022679"/>
    </source>
</evidence>
<evidence type="ECO:0008006" key="6">
    <source>
        <dbReference type="Google" id="ProtNLM"/>
    </source>
</evidence>
<proteinExistence type="predicted"/>
<gene>
    <name evidence="4" type="ORF">OIDMADRAFT_139866</name>
</gene>
<keyword evidence="5" id="KW-1185">Reference proteome</keyword>
<dbReference type="Proteomes" id="UP000054321">
    <property type="component" value="Unassembled WGS sequence"/>
</dbReference>
<keyword evidence="1" id="KW-0328">Glycosyltransferase</keyword>
<accession>A0A0C3HGC9</accession>
<reference evidence="4 5" key="1">
    <citation type="submission" date="2014-04" db="EMBL/GenBank/DDBJ databases">
        <authorList>
            <consortium name="DOE Joint Genome Institute"/>
            <person name="Kuo A."/>
            <person name="Martino E."/>
            <person name="Perotto S."/>
            <person name="Kohler A."/>
            <person name="Nagy L.G."/>
            <person name="Floudas D."/>
            <person name="Copeland A."/>
            <person name="Barry K.W."/>
            <person name="Cichocki N."/>
            <person name="Veneault-Fourrey C."/>
            <person name="LaButti K."/>
            <person name="Lindquist E.A."/>
            <person name="Lipzen A."/>
            <person name="Lundell T."/>
            <person name="Morin E."/>
            <person name="Murat C."/>
            <person name="Sun H."/>
            <person name="Tunlid A."/>
            <person name="Henrissat B."/>
            <person name="Grigoriev I.V."/>
            <person name="Hibbett D.S."/>
            <person name="Martin F."/>
            <person name="Nordberg H.P."/>
            <person name="Cantor M.N."/>
            <person name="Hua S.X."/>
        </authorList>
    </citation>
    <scope>NUCLEOTIDE SEQUENCE [LARGE SCALE GENOMIC DNA]</scope>
    <source>
        <strain evidence="4 5">Zn</strain>
    </source>
</reference>
<evidence type="ECO:0000256" key="3">
    <source>
        <dbReference type="SAM" id="SignalP"/>
    </source>
</evidence>
<dbReference type="Pfam" id="PF04041">
    <property type="entry name" value="Glyco_hydro_130"/>
    <property type="match status" value="1"/>
</dbReference>
<dbReference type="InParanoid" id="A0A0C3HGC9"/>